<dbReference type="InterPro" id="IPR052404">
    <property type="entry name" value="SPP1-like_terminase"/>
</dbReference>
<dbReference type="InterPro" id="IPR005335">
    <property type="entry name" value="Terminase_ssu"/>
</dbReference>
<comment type="caution">
    <text evidence="3">The sequence shown here is derived from an EMBL/GenBank/DDBJ whole genome shotgun (WGS) entry which is preliminary data.</text>
</comment>
<evidence type="ECO:0000256" key="1">
    <source>
        <dbReference type="ARBA" id="ARBA00022612"/>
    </source>
</evidence>
<protein>
    <submittedName>
        <fullName evidence="3">Terminase small subunit</fullName>
    </submittedName>
</protein>
<dbReference type="Pfam" id="PF03592">
    <property type="entry name" value="Terminase_2"/>
    <property type="match status" value="1"/>
</dbReference>
<accession>A0A845R1D7</accession>
<dbReference type="PANTHER" id="PTHR41328">
    <property type="entry name" value="TERMINASE SMALL SUBUNIT-RELATED"/>
    <property type="match status" value="1"/>
</dbReference>
<dbReference type="GO" id="GO:0051276">
    <property type="term" value="P:chromosome organization"/>
    <property type="evidence" value="ECO:0007669"/>
    <property type="project" value="InterPro"/>
</dbReference>
<keyword evidence="4" id="KW-1185">Reference proteome</keyword>
<dbReference type="EMBL" id="QXXA01000025">
    <property type="protein sequence ID" value="NBI08230.1"/>
    <property type="molecule type" value="Genomic_DNA"/>
</dbReference>
<dbReference type="Proteomes" id="UP000467132">
    <property type="component" value="Unassembled WGS sequence"/>
</dbReference>
<sequence length="151" mass="17466">MAKKLTIMQKRFCDYYIETANATEAALKAGYSKKTARQMGSENLSKPYIKSYIDERLKILQDKRIAKQEEVLEYLTRAMRGEETEEVVVIESKGDFESKARIIKKQLSGKDRNKAAELLGKRYATFTDNKNLDIKVPEIVFDIKDDENEED</sequence>
<name>A0A845R1D7_9CLOT</name>
<gene>
    <name evidence="3" type="ORF">D3Z33_15325</name>
</gene>
<dbReference type="RefSeq" id="WP_160198692.1">
    <property type="nucleotide sequence ID" value="NZ_QXXA01000025.1"/>
</dbReference>
<keyword evidence="1" id="KW-1188">Viral release from host cell</keyword>
<dbReference type="PANTHER" id="PTHR41328:SF2">
    <property type="entry name" value="TERMINASE SMALL SUBUNIT"/>
    <property type="match status" value="1"/>
</dbReference>
<evidence type="ECO:0000313" key="3">
    <source>
        <dbReference type="EMBL" id="NBI08230.1"/>
    </source>
</evidence>
<dbReference type="Gene3D" id="1.10.10.1400">
    <property type="entry name" value="Terminase, small subunit, N-terminal DNA-binding domain, HTH motif"/>
    <property type="match status" value="1"/>
</dbReference>
<organism evidence="3 4">
    <name type="scientific">Senegalia massiliensis</name>
    <dbReference type="NCBI Taxonomy" id="1720316"/>
    <lineage>
        <taxon>Bacteria</taxon>
        <taxon>Bacillati</taxon>
        <taxon>Bacillota</taxon>
        <taxon>Clostridia</taxon>
        <taxon>Eubacteriales</taxon>
        <taxon>Clostridiaceae</taxon>
        <taxon>Senegalia</taxon>
    </lineage>
</organism>
<dbReference type="OrthoDB" id="7358785at2"/>
<dbReference type="Gene3D" id="6.10.140.2160">
    <property type="match status" value="1"/>
</dbReference>
<evidence type="ECO:0000256" key="2">
    <source>
        <dbReference type="ARBA" id="ARBA00023219"/>
    </source>
</evidence>
<dbReference type="InterPro" id="IPR038713">
    <property type="entry name" value="Terminase_Gp1_N_sf"/>
</dbReference>
<dbReference type="AlphaFoldDB" id="A0A845R1D7"/>
<reference evidence="3 4" key="1">
    <citation type="submission" date="2018-08" db="EMBL/GenBank/DDBJ databases">
        <title>Murine metabolic-syndrome-specific gut microbial biobank.</title>
        <authorList>
            <person name="Liu C."/>
        </authorList>
    </citation>
    <scope>NUCLEOTIDE SEQUENCE [LARGE SCALE GENOMIC DNA]</scope>
    <source>
        <strain evidence="3 4">583</strain>
    </source>
</reference>
<proteinExistence type="predicted"/>
<keyword evidence="2" id="KW-0231">Viral genome packaging</keyword>
<evidence type="ECO:0000313" key="4">
    <source>
        <dbReference type="Proteomes" id="UP000467132"/>
    </source>
</evidence>